<gene>
    <name evidence="2" type="primary">Aste57867_23350</name>
    <name evidence="1" type="ORF">As57867_023279</name>
    <name evidence="2" type="ORF">ASTE57867_23350</name>
</gene>
<dbReference type="OrthoDB" id="1856981at2759"/>
<reference evidence="1" key="2">
    <citation type="submission" date="2019-06" db="EMBL/GenBank/DDBJ databases">
        <title>Genomics analysis of Aphanomyces spp. identifies a new class of oomycete effector associated with host adaptation.</title>
        <authorList>
            <person name="Gaulin E."/>
        </authorList>
    </citation>
    <scope>NUCLEOTIDE SEQUENCE</scope>
    <source>
        <strain evidence="1">CBS 578.67</strain>
    </source>
</reference>
<evidence type="ECO:0000313" key="1">
    <source>
        <dbReference type="EMBL" id="KAF0684695.1"/>
    </source>
</evidence>
<evidence type="ECO:0000313" key="3">
    <source>
        <dbReference type="Proteomes" id="UP000332933"/>
    </source>
</evidence>
<dbReference type="Pfam" id="PF06258">
    <property type="entry name" value="Mito_fiss_Elm1"/>
    <property type="match status" value="1"/>
</dbReference>
<name>A0A485LS27_9STRA</name>
<reference evidence="2 3" key="1">
    <citation type="submission" date="2019-03" db="EMBL/GenBank/DDBJ databases">
        <authorList>
            <person name="Gaulin E."/>
            <person name="Dumas B."/>
        </authorList>
    </citation>
    <scope>NUCLEOTIDE SEQUENCE [LARGE SCALE GENOMIC DNA]</scope>
    <source>
        <strain evidence="2">CBS 568.67</strain>
    </source>
</reference>
<organism evidence="2 3">
    <name type="scientific">Aphanomyces stellatus</name>
    <dbReference type="NCBI Taxonomy" id="120398"/>
    <lineage>
        <taxon>Eukaryota</taxon>
        <taxon>Sar</taxon>
        <taxon>Stramenopiles</taxon>
        <taxon>Oomycota</taxon>
        <taxon>Saprolegniomycetes</taxon>
        <taxon>Saprolegniales</taxon>
        <taxon>Verrucalvaceae</taxon>
        <taxon>Aphanomyces</taxon>
    </lineage>
</organism>
<dbReference type="InterPro" id="IPR009367">
    <property type="entry name" value="Elm1-like"/>
</dbReference>
<keyword evidence="3" id="KW-1185">Reference proteome</keyword>
<proteinExistence type="predicted"/>
<dbReference type="EMBL" id="CAADRA010007287">
    <property type="protein sequence ID" value="VFT99995.1"/>
    <property type="molecule type" value="Genomic_DNA"/>
</dbReference>
<dbReference type="SUPFAM" id="SSF53756">
    <property type="entry name" value="UDP-Glycosyltransferase/glycogen phosphorylase"/>
    <property type="match status" value="1"/>
</dbReference>
<dbReference type="EMBL" id="VJMH01007261">
    <property type="protein sequence ID" value="KAF0684695.1"/>
    <property type="molecule type" value="Genomic_DNA"/>
</dbReference>
<protein>
    <submittedName>
        <fullName evidence="2">Aste57867_23350 protein</fullName>
    </submittedName>
</protein>
<dbReference type="AlphaFoldDB" id="A0A485LS27"/>
<dbReference type="PANTHER" id="PTHR33986">
    <property type="entry name" value="OS02G0535700 PROTEIN"/>
    <property type="match status" value="1"/>
</dbReference>
<sequence length="374" mass="40234">MRASSADGLLRRHRRQILVLGNGAAGAEKQALALATKLQAFLPAEENVSVAMCRIPYASSFFAQLPPVLHGLLARSTHNPWLGYAPPHPSTIPSSVPDIVIGCGRTTVALCAGFKQAFPRLFNIQIQHPRIALHQFDAVVAPQHDFQTSPPPPNVYLTPGTVCHLSTTELVEAKAQWQHRASSWAHLPGPKIALLVGGSCRGYTLTVDRARHLVNQLASVLRTLDTPSLLVTFSRRTPPSVAAFLAAELPRACPSVYIWDGADDNPFLGFLAHAAAVVTTPDSISMTTEAIASGKPTFVLDMHLCTGKFRAFHRELDTAHLAAPLDALTAASINLEAVMSIESRQAEMDGPLVSTLGAAIEAHWHARVVQPRTP</sequence>
<accession>A0A485LS27</accession>
<evidence type="ECO:0000313" key="2">
    <source>
        <dbReference type="EMBL" id="VFT99995.1"/>
    </source>
</evidence>
<dbReference type="Proteomes" id="UP000332933">
    <property type="component" value="Unassembled WGS sequence"/>
</dbReference>
<dbReference type="PANTHER" id="PTHR33986:SF15">
    <property type="entry name" value="MITOCHONDRIAL FISSION PROTEIN ELM1"/>
    <property type="match status" value="1"/>
</dbReference>